<evidence type="ECO:0000259" key="12">
    <source>
        <dbReference type="Pfam" id="PF12019"/>
    </source>
</evidence>
<dbReference type="AlphaFoldDB" id="Q2S9U3"/>
<evidence type="ECO:0000256" key="5">
    <source>
        <dbReference type="ARBA" id="ARBA00022519"/>
    </source>
</evidence>
<dbReference type="PROSITE" id="PS00409">
    <property type="entry name" value="PROKAR_NTER_METHYL"/>
    <property type="match status" value="1"/>
</dbReference>
<evidence type="ECO:0000313" key="14">
    <source>
        <dbReference type="Proteomes" id="UP000000238"/>
    </source>
</evidence>
<protein>
    <recommendedName>
        <fullName evidence="2">Type II secretion system protein H</fullName>
    </recommendedName>
    <alternativeName>
        <fullName evidence="10">General secretion pathway protein H</fullName>
    </alternativeName>
</protein>
<dbReference type="SUPFAM" id="SSF54523">
    <property type="entry name" value="Pili subunits"/>
    <property type="match status" value="1"/>
</dbReference>
<feature type="domain" description="General secretion pathway GspH" evidence="12">
    <location>
        <begin position="42"/>
        <end position="151"/>
    </location>
</feature>
<dbReference type="Pfam" id="PF07963">
    <property type="entry name" value="N_methyl"/>
    <property type="match status" value="1"/>
</dbReference>
<feature type="transmembrane region" description="Helical" evidence="11">
    <location>
        <begin position="12"/>
        <end position="33"/>
    </location>
</feature>
<dbReference type="InterPro" id="IPR022346">
    <property type="entry name" value="T2SS_GspH"/>
</dbReference>
<dbReference type="GO" id="GO:0015627">
    <property type="term" value="C:type II protein secretion system complex"/>
    <property type="evidence" value="ECO:0007669"/>
    <property type="project" value="InterPro"/>
</dbReference>
<comment type="similarity">
    <text evidence="9">Belongs to the GSP H family.</text>
</comment>
<evidence type="ECO:0000256" key="7">
    <source>
        <dbReference type="ARBA" id="ARBA00022989"/>
    </source>
</evidence>
<dbReference type="STRING" id="349521.HCH_10023"/>
<dbReference type="Proteomes" id="UP000000238">
    <property type="component" value="Chromosome"/>
</dbReference>
<dbReference type="Pfam" id="PF12019">
    <property type="entry name" value="GspH"/>
    <property type="match status" value="1"/>
</dbReference>
<sequence length="161" mass="16879">MKQKGFTLVELMVVLTIIAIALAFGLPGMGYVIDSNRLTSSTNELVGALNFARSEAVKRGRTTRIAASSGGTGWQGGYRVWIDTDNDGSYDAGEEQLRIFDAFKDETTATGPSTAISFSGSGFASVAASIKLCSGNNNIATGRKVDVSSAGRVTIIDEVCP</sequence>
<keyword evidence="5" id="KW-0997">Cell inner membrane</keyword>
<dbReference type="GO" id="GO:0005886">
    <property type="term" value="C:plasma membrane"/>
    <property type="evidence" value="ECO:0007669"/>
    <property type="project" value="UniProtKB-SubCell"/>
</dbReference>
<dbReference type="InterPro" id="IPR012902">
    <property type="entry name" value="N_methyl_site"/>
</dbReference>
<evidence type="ECO:0000256" key="8">
    <source>
        <dbReference type="ARBA" id="ARBA00023136"/>
    </source>
</evidence>
<evidence type="ECO:0000256" key="9">
    <source>
        <dbReference type="ARBA" id="ARBA00025772"/>
    </source>
</evidence>
<reference evidence="13 14" key="1">
    <citation type="journal article" date="2005" name="Nucleic Acids Res.">
        <title>Genomic blueprint of Hahella chejuensis, a marine microbe producing an algicidal agent.</title>
        <authorList>
            <person name="Jeong H."/>
            <person name="Yim J.H."/>
            <person name="Lee C."/>
            <person name="Choi S.-H."/>
            <person name="Park Y.K."/>
            <person name="Yoon S.H."/>
            <person name="Hur C.-G."/>
            <person name="Kang H.-Y."/>
            <person name="Kim D."/>
            <person name="Lee H.H."/>
            <person name="Park K.H."/>
            <person name="Park S.-H."/>
            <person name="Park H.-S."/>
            <person name="Lee H.K."/>
            <person name="Oh T.K."/>
            <person name="Kim J.F."/>
        </authorList>
    </citation>
    <scope>NUCLEOTIDE SEQUENCE [LARGE SCALE GENOMIC DNA]</scope>
    <source>
        <strain evidence="13 14">KCTC 2396</strain>
    </source>
</reference>
<organism evidence="13 14">
    <name type="scientific">Hahella chejuensis (strain KCTC 2396)</name>
    <dbReference type="NCBI Taxonomy" id="349521"/>
    <lineage>
        <taxon>Bacteria</taxon>
        <taxon>Pseudomonadati</taxon>
        <taxon>Pseudomonadota</taxon>
        <taxon>Gammaproteobacteria</taxon>
        <taxon>Oceanospirillales</taxon>
        <taxon>Hahellaceae</taxon>
        <taxon>Hahella</taxon>
    </lineage>
</organism>
<evidence type="ECO:0000256" key="1">
    <source>
        <dbReference type="ARBA" id="ARBA00004377"/>
    </source>
</evidence>
<dbReference type="eggNOG" id="COG4970">
    <property type="taxonomic scope" value="Bacteria"/>
</dbReference>
<dbReference type="InterPro" id="IPR045584">
    <property type="entry name" value="Pilin-like"/>
</dbReference>
<keyword evidence="3" id="KW-1003">Cell membrane</keyword>
<evidence type="ECO:0000256" key="2">
    <source>
        <dbReference type="ARBA" id="ARBA00021549"/>
    </source>
</evidence>
<evidence type="ECO:0000256" key="4">
    <source>
        <dbReference type="ARBA" id="ARBA00022481"/>
    </source>
</evidence>
<name>Q2S9U3_HAHCH</name>
<dbReference type="HOGENOM" id="CLU_084761_1_4_6"/>
<keyword evidence="6 11" id="KW-0812">Transmembrane</keyword>
<dbReference type="KEGG" id="hch:HCH_10023"/>
<evidence type="ECO:0000256" key="11">
    <source>
        <dbReference type="SAM" id="Phobius"/>
    </source>
</evidence>
<keyword evidence="8 11" id="KW-0472">Membrane</keyword>
<evidence type="ECO:0000256" key="3">
    <source>
        <dbReference type="ARBA" id="ARBA00022475"/>
    </source>
</evidence>
<accession>Q2S9U3</accession>
<evidence type="ECO:0000256" key="10">
    <source>
        <dbReference type="ARBA" id="ARBA00030775"/>
    </source>
</evidence>
<evidence type="ECO:0000313" key="13">
    <source>
        <dbReference type="EMBL" id="ABC32581.1"/>
    </source>
</evidence>
<dbReference type="OrthoDB" id="6367648at2"/>
<dbReference type="NCBIfam" id="TIGR02532">
    <property type="entry name" value="IV_pilin_GFxxxE"/>
    <property type="match status" value="1"/>
</dbReference>
<keyword evidence="4" id="KW-0488">Methylation</keyword>
<evidence type="ECO:0000256" key="6">
    <source>
        <dbReference type="ARBA" id="ARBA00022692"/>
    </source>
</evidence>
<dbReference type="EMBL" id="CP000155">
    <property type="protein sequence ID" value="ABC32581.1"/>
    <property type="molecule type" value="Genomic_DNA"/>
</dbReference>
<proteinExistence type="inferred from homology"/>
<keyword evidence="14" id="KW-1185">Reference proteome</keyword>
<dbReference type="GO" id="GO:0015628">
    <property type="term" value="P:protein secretion by the type II secretion system"/>
    <property type="evidence" value="ECO:0007669"/>
    <property type="project" value="InterPro"/>
</dbReference>
<comment type="subcellular location">
    <subcellularLocation>
        <location evidence="1">Cell inner membrane</location>
        <topology evidence="1">Single-pass membrane protein</topology>
    </subcellularLocation>
</comment>
<gene>
    <name evidence="13" type="primary">fimT</name>
    <name evidence="13" type="ordered locus">HCH_10023</name>
</gene>
<dbReference type="Gene3D" id="3.55.40.10">
    <property type="entry name" value="minor pseudopilin epsh domain"/>
    <property type="match status" value="1"/>
</dbReference>
<keyword evidence="7 11" id="KW-1133">Transmembrane helix</keyword>
<dbReference type="RefSeq" id="WP_011399639.1">
    <property type="nucleotide sequence ID" value="NC_007645.1"/>
</dbReference>